<sequence>MQNELNQAIRSNVAELERIFRDAGYNETGDILKSISESPDQFFSLHRVLSRKLRRQRSDTTFSSRRTWFTDYRSPDGRSLSHKQVEALVSVTKGWELPEDDIRILRICLTLWTGVPSVFCDGQAPDQNVIIRFYNDLQRMEKDDPVRRLVLLMNLSADVKRQQDKLGKEGQKRQRSRKAPSKISDDCNRDPVLLTSSLRCLTRSLWPGLEDDELARRRKSLSTSSLFGWKWLQLDYPEITLSLRHAAAMKYEKRKWKRIELQAINAYVESLPQFRIRDHMQRAWNSIVRHYYGDSDPPEELVRQVEVIPASLEGNIAGRHVRNALSFDPHSYVEHLPLPY</sequence>
<feature type="region of interest" description="Disordered" evidence="1">
    <location>
        <begin position="162"/>
        <end position="188"/>
    </location>
</feature>
<organism evidence="2 3">
    <name type="scientific">Aspergillus arachidicola</name>
    <dbReference type="NCBI Taxonomy" id="656916"/>
    <lineage>
        <taxon>Eukaryota</taxon>
        <taxon>Fungi</taxon>
        <taxon>Dikarya</taxon>
        <taxon>Ascomycota</taxon>
        <taxon>Pezizomycotina</taxon>
        <taxon>Eurotiomycetes</taxon>
        <taxon>Eurotiomycetidae</taxon>
        <taxon>Eurotiales</taxon>
        <taxon>Aspergillaceae</taxon>
        <taxon>Aspergillus</taxon>
        <taxon>Aspergillus subgen. Circumdati</taxon>
    </lineage>
</organism>
<keyword evidence="3" id="KW-1185">Reference proteome</keyword>
<gene>
    <name evidence="2" type="ORF">AARAC_011565</name>
</gene>
<evidence type="ECO:0000256" key="1">
    <source>
        <dbReference type="SAM" id="MobiDB-lite"/>
    </source>
</evidence>
<accession>A0A2G7FML9</accession>
<feature type="compositionally biased region" description="Basic and acidic residues" evidence="1">
    <location>
        <begin position="162"/>
        <end position="172"/>
    </location>
</feature>
<dbReference type="Proteomes" id="UP000231358">
    <property type="component" value="Unassembled WGS sequence"/>
</dbReference>
<reference evidence="2 3" key="1">
    <citation type="submission" date="2017-05" db="EMBL/GenBank/DDBJ databases">
        <title>Genome sequence for an aflatoxigenic pathogen of Argentinian peanut, Aspergillus arachidicola.</title>
        <authorList>
            <person name="Moore G."/>
            <person name="Beltz S.B."/>
            <person name="Mack B.M."/>
        </authorList>
    </citation>
    <scope>NUCLEOTIDE SEQUENCE [LARGE SCALE GENOMIC DNA]</scope>
    <source>
        <strain evidence="2 3">CBS 117610</strain>
    </source>
</reference>
<name>A0A2G7FML9_9EURO</name>
<dbReference type="EMBL" id="NEXV01000536">
    <property type="protein sequence ID" value="PIG81834.1"/>
    <property type="molecule type" value="Genomic_DNA"/>
</dbReference>
<proteinExistence type="predicted"/>
<dbReference type="AlphaFoldDB" id="A0A2G7FML9"/>
<evidence type="ECO:0000313" key="3">
    <source>
        <dbReference type="Proteomes" id="UP000231358"/>
    </source>
</evidence>
<comment type="caution">
    <text evidence="2">The sequence shown here is derived from an EMBL/GenBank/DDBJ whole genome shotgun (WGS) entry which is preliminary data.</text>
</comment>
<protein>
    <submittedName>
        <fullName evidence="2">Uncharacterized protein</fullName>
    </submittedName>
</protein>
<evidence type="ECO:0000313" key="2">
    <source>
        <dbReference type="EMBL" id="PIG81834.1"/>
    </source>
</evidence>